<name>A0A377GHB8_9GAMM</name>
<protein>
    <submittedName>
        <fullName evidence="2">BirA family transcriptional regulator, biotin operon repressor / biotin-[acetyl-CoA-carboxylase] ligase</fullName>
    </submittedName>
</protein>
<feature type="compositionally biased region" description="Basic and acidic residues" evidence="1">
    <location>
        <begin position="1"/>
        <end position="19"/>
    </location>
</feature>
<evidence type="ECO:0000313" key="4">
    <source>
        <dbReference type="Proteomes" id="UP000186808"/>
    </source>
</evidence>
<dbReference type="GO" id="GO:0016874">
    <property type="term" value="F:ligase activity"/>
    <property type="evidence" value="ECO:0007669"/>
    <property type="project" value="UniProtKB-KW"/>
</dbReference>
<feature type="region of interest" description="Disordered" evidence="1">
    <location>
        <begin position="1"/>
        <end position="47"/>
    </location>
</feature>
<keyword evidence="4" id="KW-1185">Reference proteome</keyword>
<dbReference type="AlphaFoldDB" id="A0A377GHB8"/>
<dbReference type="Proteomes" id="UP000186808">
    <property type="component" value="Unassembled WGS sequence"/>
</dbReference>
<dbReference type="EMBL" id="FTNL01000014">
    <property type="protein sequence ID" value="SIR51395.1"/>
    <property type="molecule type" value="Genomic_DNA"/>
</dbReference>
<proteinExistence type="predicted"/>
<evidence type="ECO:0000256" key="1">
    <source>
        <dbReference type="SAM" id="MobiDB-lite"/>
    </source>
</evidence>
<dbReference type="Proteomes" id="UP000254374">
    <property type="component" value="Unassembled WGS sequence"/>
</dbReference>
<reference evidence="3 5" key="2">
    <citation type="submission" date="2018-06" db="EMBL/GenBank/DDBJ databases">
        <authorList>
            <consortium name="Pathogen Informatics"/>
            <person name="Doyle S."/>
        </authorList>
    </citation>
    <scope>NUCLEOTIDE SEQUENCE [LARGE SCALE GENOMIC DNA]</scope>
    <source>
        <strain evidence="3 5">NCTC11401</strain>
    </source>
</reference>
<keyword evidence="2" id="KW-0436">Ligase</keyword>
<feature type="compositionally biased region" description="Basic and acidic residues" evidence="1">
    <location>
        <begin position="33"/>
        <end position="47"/>
    </location>
</feature>
<evidence type="ECO:0000313" key="2">
    <source>
        <dbReference type="EMBL" id="SIR51395.1"/>
    </source>
</evidence>
<reference evidence="2 4" key="1">
    <citation type="submission" date="2017-01" db="EMBL/GenBank/DDBJ databases">
        <authorList>
            <person name="Varghese N."/>
            <person name="Submissions S."/>
        </authorList>
    </citation>
    <scope>NUCLEOTIDE SEQUENCE [LARGE SCALE GENOMIC DNA]</scope>
    <source>
        <strain evidence="2 4">ATCC 33342</strain>
    </source>
</reference>
<organism evidence="3 5">
    <name type="scientific">Fluoribacter gormanii</name>
    <dbReference type="NCBI Taxonomy" id="464"/>
    <lineage>
        <taxon>Bacteria</taxon>
        <taxon>Pseudomonadati</taxon>
        <taxon>Pseudomonadota</taxon>
        <taxon>Gammaproteobacteria</taxon>
        <taxon>Legionellales</taxon>
        <taxon>Legionellaceae</taxon>
        <taxon>Fluoribacter</taxon>
    </lineage>
</organism>
<accession>A0A377GHB8</accession>
<gene>
    <name evidence="3" type="ORF">NCTC11401_00954</name>
    <name evidence="2" type="ORF">SAMN05421777_11426</name>
</gene>
<dbReference type="EMBL" id="UGGV01000001">
    <property type="protein sequence ID" value="STO24148.1"/>
    <property type="molecule type" value="Genomic_DNA"/>
</dbReference>
<sequence length="47" mass="5180">MPGDAERKTGVYTSVHEDSNTASTKPLSSSIEFEQRPKDEGIDIKNL</sequence>
<evidence type="ECO:0000313" key="5">
    <source>
        <dbReference type="Proteomes" id="UP000254374"/>
    </source>
</evidence>
<evidence type="ECO:0000313" key="3">
    <source>
        <dbReference type="EMBL" id="STO24148.1"/>
    </source>
</evidence>
<feature type="compositionally biased region" description="Polar residues" evidence="1">
    <location>
        <begin position="20"/>
        <end position="32"/>
    </location>
</feature>
<dbReference type="RefSeq" id="WP_115266165.1">
    <property type="nucleotide sequence ID" value="NZ_CAAAIV010000034.1"/>
</dbReference>